<dbReference type="GO" id="GO:0006596">
    <property type="term" value="P:polyamine biosynthetic process"/>
    <property type="evidence" value="ECO:0007669"/>
    <property type="project" value="UniProtKB-KW"/>
</dbReference>
<comment type="caution">
    <text evidence="3">The sequence shown here is derived from an EMBL/GenBank/DDBJ whole genome shotgun (WGS) entry which is preliminary data.</text>
</comment>
<dbReference type="PANTHER" id="PTHR43317:SF1">
    <property type="entry name" value="THERMOSPERMINE SYNTHASE ACAULIS5"/>
    <property type="match status" value="1"/>
</dbReference>
<feature type="transmembrane region" description="Helical" evidence="2">
    <location>
        <begin position="380"/>
        <end position="398"/>
    </location>
</feature>
<evidence type="ECO:0008006" key="5">
    <source>
        <dbReference type="Google" id="ProtNLM"/>
    </source>
</evidence>
<reference evidence="3 4" key="1">
    <citation type="journal article" date="2016" name="Nat. Commun.">
        <title>Thousands of microbial genomes shed light on interconnected biogeochemical processes in an aquifer system.</title>
        <authorList>
            <person name="Anantharaman K."/>
            <person name="Brown C.T."/>
            <person name="Hug L.A."/>
            <person name="Sharon I."/>
            <person name="Castelle C.J."/>
            <person name="Probst A.J."/>
            <person name="Thomas B.C."/>
            <person name="Singh A."/>
            <person name="Wilkins M.J."/>
            <person name="Karaoz U."/>
            <person name="Brodie E.L."/>
            <person name="Williams K.H."/>
            <person name="Hubbard S.S."/>
            <person name="Banfield J.F."/>
        </authorList>
    </citation>
    <scope>NUCLEOTIDE SEQUENCE [LARGE SCALE GENOMIC DNA]</scope>
</reference>
<dbReference type="PANTHER" id="PTHR43317">
    <property type="entry name" value="THERMOSPERMINE SYNTHASE ACAULIS5"/>
    <property type="match status" value="1"/>
</dbReference>
<accession>A0A1F4YCQ9</accession>
<keyword evidence="2" id="KW-0472">Membrane</keyword>
<evidence type="ECO:0000256" key="1">
    <source>
        <dbReference type="ARBA" id="ARBA00023115"/>
    </source>
</evidence>
<dbReference type="AlphaFoldDB" id="A0A1F4YCQ9"/>
<organism evidence="3 4">
    <name type="scientific">Candidatus Amesbacteria bacterium RIFCSPHIGHO2_01_FULL_48_32b</name>
    <dbReference type="NCBI Taxonomy" id="1797253"/>
    <lineage>
        <taxon>Bacteria</taxon>
        <taxon>Candidatus Amesiibacteriota</taxon>
    </lineage>
</organism>
<feature type="transmembrane region" description="Helical" evidence="2">
    <location>
        <begin position="72"/>
        <end position="90"/>
    </location>
</feature>
<dbReference type="NCBIfam" id="NF037959">
    <property type="entry name" value="MFS_SpdSyn"/>
    <property type="match status" value="1"/>
</dbReference>
<feature type="transmembrane region" description="Helical" evidence="2">
    <location>
        <begin position="38"/>
        <end position="60"/>
    </location>
</feature>
<keyword evidence="1" id="KW-0620">Polyamine biosynthesis</keyword>
<gene>
    <name evidence="3" type="ORF">A2876_01520</name>
</gene>
<feature type="transmembrane region" description="Helical" evidence="2">
    <location>
        <begin position="222"/>
        <end position="242"/>
    </location>
</feature>
<feature type="transmembrane region" description="Helical" evidence="2">
    <location>
        <begin position="7"/>
        <end position="26"/>
    </location>
</feature>
<feature type="transmembrane region" description="Helical" evidence="2">
    <location>
        <begin position="110"/>
        <end position="133"/>
    </location>
</feature>
<evidence type="ECO:0000313" key="4">
    <source>
        <dbReference type="Proteomes" id="UP000178176"/>
    </source>
</evidence>
<keyword evidence="2" id="KW-1133">Transmembrane helix</keyword>
<protein>
    <recommendedName>
        <fullName evidence="5">PABS domain-containing protein</fullName>
    </recommendedName>
</protein>
<feature type="transmembrane region" description="Helical" evidence="2">
    <location>
        <begin position="319"/>
        <end position="341"/>
    </location>
</feature>
<dbReference type="Pfam" id="PF01564">
    <property type="entry name" value="Spermine_synth"/>
    <property type="match status" value="1"/>
</dbReference>
<dbReference type="EMBL" id="MEXH01000029">
    <property type="protein sequence ID" value="OGC91770.1"/>
    <property type="molecule type" value="Genomic_DNA"/>
</dbReference>
<dbReference type="Gene3D" id="3.40.50.150">
    <property type="entry name" value="Vaccinia Virus protein VP39"/>
    <property type="match status" value="1"/>
</dbReference>
<dbReference type="SUPFAM" id="SSF53335">
    <property type="entry name" value="S-adenosyl-L-methionine-dependent methyltransferases"/>
    <property type="match status" value="1"/>
</dbReference>
<evidence type="ECO:0000256" key="2">
    <source>
        <dbReference type="SAM" id="Phobius"/>
    </source>
</evidence>
<evidence type="ECO:0000313" key="3">
    <source>
        <dbReference type="EMBL" id="OGC91770.1"/>
    </source>
</evidence>
<dbReference type="Proteomes" id="UP000178176">
    <property type="component" value="Unassembled WGS sequence"/>
</dbReference>
<name>A0A1F4YCQ9_9BACT</name>
<feature type="transmembrane region" description="Helical" evidence="2">
    <location>
        <begin position="287"/>
        <end position="307"/>
    </location>
</feature>
<proteinExistence type="predicted"/>
<feature type="transmembrane region" description="Helical" evidence="2">
    <location>
        <begin position="353"/>
        <end position="374"/>
    </location>
</feature>
<feature type="transmembrane region" description="Helical" evidence="2">
    <location>
        <begin position="154"/>
        <end position="174"/>
    </location>
</feature>
<keyword evidence="2" id="KW-0812">Transmembrane</keyword>
<dbReference type="InterPro" id="IPR029063">
    <property type="entry name" value="SAM-dependent_MTases_sf"/>
</dbReference>
<feature type="transmembrane region" description="Helical" evidence="2">
    <location>
        <begin position="410"/>
        <end position="427"/>
    </location>
</feature>
<feature type="transmembrane region" description="Helical" evidence="2">
    <location>
        <begin position="254"/>
        <end position="275"/>
    </location>
</feature>
<sequence>MGMRIYGLFFLSGLAGLIYEIIWGRWLVLIFGSTTNSLTATISAFLGGLAIGSFAAGGIVDRLKPKTLLRGYSWLEAGVGVTALFSPWLFSVIRQIYFGLSDGSSVTTELLVIKFALTALVILVPTTLMGATLPFLVRFLQMQIKLPDVTLSRLYAVNTLGGMAGVLAAGFVLFELAGLGGALAAAAGLNILVAVLAGRIKISEAENERAVPAVRLKISPELVLGVAGFGVSGFVAIGYQILWTRVLTPGMGTMVYAFSSILAFYLLGLGLGAWVYPVCRRWVGRGVGGFGLLQLGIGAAALIPVLIMHKTVMPANLELVMRLLPATLLFGLTFPAVMSVIDQPGATGRVIGWAYLGNTAGAILGGFAASFVLIPRVGSSAGIVGLAVVNFVLAWLFAAWEKKRWGKLPVLAAAGALFLVGIYLVTYKRARLLPFKTDWPILEAGVQGVAHRFLEDEAATVFAKGKREKEEPQLVIDGVATTHRVGLTKYMAHLPILMHPRPGRVLVVALGMGNTYRSSLKHGIETDAVELVPSVPKMADLFHQENITSYEKGRIIINDGRNYAFLTRKKYDIVITDPPPPFNTAGSTVLHSVEYYRDLRRILNKGGIVNQWIYAYGARADDISMAIRTFLEVFPQVLAVQKADSPGGIFLMGSDRPLERNKVYGILKNKIVFEDLLEVADREYVSTELEPMEIIGDRESLMNQLGEFPLITDTHPRTEYFLIRHRTTFAPTLVEDELIKFIAELKNGET</sequence>
<feature type="transmembrane region" description="Helical" evidence="2">
    <location>
        <begin position="180"/>
        <end position="202"/>
    </location>
</feature>